<dbReference type="AlphaFoldDB" id="A0A1Q2YK65"/>
<evidence type="ECO:0000313" key="3">
    <source>
        <dbReference type="Proteomes" id="UP000186136"/>
    </source>
</evidence>
<sequence>MFDRVHELEDLAGQAGGLQELVFADGGVGVFVAKKVRDKGRHRIPVVEIGVVVPERSEPVPFVGGKAFELRLQAAALCSGRKLRDGDSDSDGNGQTALGPRASHELVNENVVAGLPLPAPVAAGGDHEAARRVNVEVAEDAAIVARDDGEGDTGDFLRGRGGGAGWCCPGGGGWGVV</sequence>
<evidence type="ECO:0000256" key="1">
    <source>
        <dbReference type="SAM" id="MobiDB-lite"/>
    </source>
</evidence>
<protein>
    <submittedName>
        <fullName evidence="2">Uncharacterized protein</fullName>
    </submittedName>
</protein>
<name>A0A1Q2YK65_9ASCO</name>
<keyword evidence="3" id="KW-1185">Reference proteome</keyword>
<proteinExistence type="predicted"/>
<organism evidence="2 3">
    <name type="scientific">Pichia membranifaciens</name>
    <dbReference type="NCBI Taxonomy" id="4926"/>
    <lineage>
        <taxon>Eukaryota</taxon>
        <taxon>Fungi</taxon>
        <taxon>Dikarya</taxon>
        <taxon>Ascomycota</taxon>
        <taxon>Saccharomycotina</taxon>
        <taxon>Pichiomycetes</taxon>
        <taxon>Pichiales</taxon>
        <taxon>Pichiaceae</taxon>
        <taxon>Pichia</taxon>
    </lineage>
</organism>
<feature type="region of interest" description="Disordered" evidence="1">
    <location>
        <begin position="83"/>
        <end position="103"/>
    </location>
</feature>
<accession>A0A1Q2YK65</accession>
<dbReference type="EMBL" id="BDGI01000147">
    <property type="protein sequence ID" value="GAV29934.1"/>
    <property type="molecule type" value="Genomic_DNA"/>
</dbReference>
<gene>
    <name evidence="2" type="ORF">PMKS-003440</name>
</gene>
<reference evidence="2 3" key="1">
    <citation type="submission" date="2016-08" db="EMBL/GenBank/DDBJ databases">
        <title>Whole genome shotgun sequence of Pichia membranifaciens KS47-1.</title>
        <authorList>
            <person name="Konishi M."/>
            <person name="Ishida M."/>
            <person name="Arakawa T."/>
            <person name="Kato Y."/>
            <person name="Horiuchi J."/>
        </authorList>
    </citation>
    <scope>NUCLEOTIDE SEQUENCE [LARGE SCALE GENOMIC DNA]</scope>
    <source>
        <strain evidence="2 3">KS47-1</strain>
    </source>
</reference>
<comment type="caution">
    <text evidence="2">The sequence shown here is derived from an EMBL/GenBank/DDBJ whole genome shotgun (WGS) entry which is preliminary data.</text>
</comment>
<dbReference type="Proteomes" id="UP000186136">
    <property type="component" value="Unassembled WGS sequence"/>
</dbReference>
<evidence type="ECO:0000313" key="2">
    <source>
        <dbReference type="EMBL" id="GAV29934.1"/>
    </source>
</evidence>